<evidence type="ECO:0000256" key="1">
    <source>
        <dbReference type="SAM" id="Coils"/>
    </source>
</evidence>
<feature type="compositionally biased region" description="Polar residues" evidence="2">
    <location>
        <begin position="825"/>
        <end position="848"/>
    </location>
</feature>
<dbReference type="Proteomes" id="UP000019373">
    <property type="component" value="Unassembled WGS sequence"/>
</dbReference>
<feature type="region of interest" description="Disordered" evidence="2">
    <location>
        <begin position="1"/>
        <end position="41"/>
    </location>
</feature>
<dbReference type="eggNOG" id="ENOG502QUB2">
    <property type="taxonomic scope" value="Eukaryota"/>
</dbReference>
<evidence type="ECO:0000313" key="4">
    <source>
        <dbReference type="Proteomes" id="UP000019373"/>
    </source>
</evidence>
<dbReference type="HOGENOM" id="CLU_005577_2_1_1"/>
<evidence type="ECO:0000256" key="2">
    <source>
        <dbReference type="SAM" id="MobiDB-lite"/>
    </source>
</evidence>
<dbReference type="GO" id="GO:0005938">
    <property type="term" value="C:cell cortex"/>
    <property type="evidence" value="ECO:0007669"/>
    <property type="project" value="TreeGrafter"/>
</dbReference>
<dbReference type="GO" id="GO:0005816">
    <property type="term" value="C:spindle pole body"/>
    <property type="evidence" value="ECO:0007669"/>
    <property type="project" value="TreeGrafter"/>
</dbReference>
<feature type="compositionally biased region" description="Polar residues" evidence="2">
    <location>
        <begin position="562"/>
        <end position="579"/>
    </location>
</feature>
<dbReference type="GeneID" id="19242677"/>
<keyword evidence="4" id="KW-1185">Reference proteome</keyword>
<feature type="region of interest" description="Disordered" evidence="2">
    <location>
        <begin position="789"/>
        <end position="848"/>
    </location>
</feature>
<name>U1GRV1_ENDPU</name>
<feature type="compositionally biased region" description="Basic and acidic residues" evidence="2">
    <location>
        <begin position="11"/>
        <end position="21"/>
    </location>
</feature>
<accession>U1GRV1</accession>
<dbReference type="PANTHER" id="PTHR37271">
    <property type="entry name" value="KARYOGAMY PROTEIN KAR9"/>
    <property type="match status" value="1"/>
</dbReference>
<dbReference type="AlphaFoldDB" id="U1GRV1"/>
<feature type="region of interest" description="Disordered" evidence="2">
    <location>
        <begin position="502"/>
        <end position="675"/>
    </location>
</feature>
<feature type="compositionally biased region" description="Polar residues" evidence="2">
    <location>
        <begin position="792"/>
        <end position="807"/>
    </location>
</feature>
<feature type="region of interest" description="Disordered" evidence="2">
    <location>
        <begin position="691"/>
        <end position="777"/>
    </location>
</feature>
<keyword evidence="1" id="KW-0175">Coiled coil</keyword>
<reference evidence="4" key="1">
    <citation type="journal article" date="2014" name="BMC Genomics">
        <title>Genome characteristics reveal the impact of lichenization on lichen-forming fungus Endocarpon pusillum Hedwig (Verrucariales, Ascomycota).</title>
        <authorList>
            <person name="Wang Y.-Y."/>
            <person name="Liu B."/>
            <person name="Zhang X.-Y."/>
            <person name="Zhou Q.-M."/>
            <person name="Zhang T."/>
            <person name="Li H."/>
            <person name="Yu Y.-F."/>
            <person name="Zhang X.-L."/>
            <person name="Hao X.-Y."/>
            <person name="Wang M."/>
            <person name="Wang L."/>
            <person name="Wei J.-C."/>
        </authorList>
    </citation>
    <scope>NUCLEOTIDE SEQUENCE [LARGE SCALE GENOMIC DNA]</scope>
    <source>
        <strain evidence="4">Z07020 / HMAS-L-300199</strain>
    </source>
</reference>
<dbReference type="OrthoDB" id="285674at2759"/>
<protein>
    <recommendedName>
        <fullName evidence="5">Karyogamy protein</fullName>
    </recommendedName>
</protein>
<evidence type="ECO:0000313" key="3">
    <source>
        <dbReference type="EMBL" id="ERF75108.1"/>
    </source>
</evidence>
<dbReference type="Pfam" id="PF08580">
    <property type="entry name" value="KAR9"/>
    <property type="match status" value="1"/>
</dbReference>
<feature type="compositionally biased region" description="Polar residues" evidence="2">
    <location>
        <begin position="723"/>
        <end position="763"/>
    </location>
</feature>
<gene>
    <name evidence="3" type="ORF">EPUS_07797</name>
</gene>
<feature type="compositionally biased region" description="Low complexity" evidence="2">
    <location>
        <begin position="532"/>
        <end position="545"/>
    </location>
</feature>
<dbReference type="PANTHER" id="PTHR37271:SF1">
    <property type="entry name" value="KARYOGAMY PROTEIN KAR9"/>
    <property type="match status" value="1"/>
</dbReference>
<feature type="coiled-coil region" evidence="1">
    <location>
        <begin position="339"/>
        <end position="366"/>
    </location>
</feature>
<sequence>MVETEASAETDLQRYLKKTSDDSGNPPPVPPKDSPSVSSNVDSHFISRSISRTDSIFSFSRATFSSQWSSLTSMKLPSSESLSTSISAIYTAHKAIRALTNAADQIQMWAGKAIKILSNLDADDDVEWAAAAGREGLDETDKAVRKFETLVNVYVQAIDELQMRPDVGEVEAKDLQDVVDQMESTLADWEDVRNSLKAVHNQVELAMEWEELWGTVLGDVGEEMDSLGRLVFEMEEKRHMSMREDAHTDVSEGFDLNELENMLHEGPKRASNSATNRFSLPFGFSSSPLESSAFDKTQNDSNLLALFARMQPLRASLDFLPMRLSMFKARAEEVFPTACIELEEKRTRLEKGWKTLEKEAEDLRRELGEDRWILVFRNAGRQAQKMCESVERSITKLQEAIDAGAQHNNRTALAKKVENFEAKRMHYGPAIDRVLSIIHKGVRDRLTVNGEILRLHADMTSRVQAMHQSMNIMEATLEESNANHNSELRDSISSIISMDRSMTSSFNETPGSSPASSVVLSGGKHDTPPANGTRGYRSTSSSRPPTGHKRYASSLNKRPATPLSSHSASTLPARTASPSPGQPSVYRQGIYKPPTAPLPRPAATPLSNKPRWSSSGKPSNPKPAYGARTASGTMSSPLGRHHQPSRSGSSFSSLPAPSPLSREATSSPNIPPTNAMRRASNLQSFAERVCTPVPGSAQNPLPHHRGRHVTAPVHTSPHLGTIRSPSSLAVHNRSKPTMNRAPSSLAHQRSSSKPLASKTSNPVSRGDSGIDIGDDEDLDHDLENLQLDRELSSSPSMRPRLAQNQRPGSVAGRRLSMLPLPTNKIKGSTVISNASGRESSLSNRPVWK</sequence>
<dbReference type="OMA" id="IWIKKAS"/>
<feature type="compositionally biased region" description="Low complexity" evidence="2">
    <location>
        <begin position="645"/>
        <end position="662"/>
    </location>
</feature>
<dbReference type="GO" id="GO:0030473">
    <property type="term" value="P:nuclear migration along microtubule"/>
    <property type="evidence" value="ECO:0007669"/>
    <property type="project" value="TreeGrafter"/>
</dbReference>
<proteinExistence type="predicted"/>
<dbReference type="GO" id="GO:0051293">
    <property type="term" value="P:establishment of spindle localization"/>
    <property type="evidence" value="ECO:0007669"/>
    <property type="project" value="TreeGrafter"/>
</dbReference>
<evidence type="ECO:0008006" key="5">
    <source>
        <dbReference type="Google" id="ProtNLM"/>
    </source>
</evidence>
<dbReference type="RefSeq" id="XP_007787541.1">
    <property type="nucleotide sequence ID" value="XM_007789351.1"/>
</dbReference>
<feature type="compositionally biased region" description="Polar residues" evidence="2">
    <location>
        <begin position="506"/>
        <end position="519"/>
    </location>
</feature>
<dbReference type="GO" id="GO:0031578">
    <property type="term" value="P:mitotic spindle orientation checkpoint signaling"/>
    <property type="evidence" value="ECO:0007669"/>
    <property type="project" value="TreeGrafter"/>
</dbReference>
<feature type="coiled-coil region" evidence="1">
    <location>
        <begin position="172"/>
        <end position="199"/>
    </location>
</feature>
<organism evidence="3 4">
    <name type="scientific">Endocarpon pusillum (strain Z07020 / HMAS-L-300199)</name>
    <name type="common">Lichen-forming fungus</name>
    <dbReference type="NCBI Taxonomy" id="1263415"/>
    <lineage>
        <taxon>Eukaryota</taxon>
        <taxon>Fungi</taxon>
        <taxon>Dikarya</taxon>
        <taxon>Ascomycota</taxon>
        <taxon>Pezizomycotina</taxon>
        <taxon>Eurotiomycetes</taxon>
        <taxon>Chaetothyriomycetidae</taxon>
        <taxon>Verrucariales</taxon>
        <taxon>Verrucariaceae</taxon>
        <taxon>Endocarpon</taxon>
    </lineage>
</organism>
<dbReference type="EMBL" id="KE720819">
    <property type="protein sequence ID" value="ERF75108.1"/>
    <property type="molecule type" value="Genomic_DNA"/>
</dbReference>
<dbReference type="InterPro" id="IPR013889">
    <property type="entry name" value="Karyogamy_KAR9"/>
</dbReference>
<dbReference type="GO" id="GO:0043332">
    <property type="term" value="C:mating projection tip"/>
    <property type="evidence" value="ECO:0007669"/>
    <property type="project" value="TreeGrafter"/>
</dbReference>